<keyword evidence="1" id="KW-0812">Transmembrane</keyword>
<gene>
    <name evidence="2" type="ORF">METZ01_LOCUS298775</name>
</gene>
<feature type="non-terminal residue" evidence="2">
    <location>
        <position position="26"/>
    </location>
</feature>
<feature type="non-terminal residue" evidence="2">
    <location>
        <position position="1"/>
    </location>
</feature>
<feature type="transmembrane region" description="Helical" evidence="1">
    <location>
        <begin position="6"/>
        <end position="25"/>
    </location>
</feature>
<name>A0A382MF89_9ZZZZ</name>
<evidence type="ECO:0000313" key="2">
    <source>
        <dbReference type="EMBL" id="SVC45921.1"/>
    </source>
</evidence>
<keyword evidence="1" id="KW-1133">Transmembrane helix</keyword>
<proteinExistence type="predicted"/>
<reference evidence="2" key="1">
    <citation type="submission" date="2018-05" db="EMBL/GenBank/DDBJ databases">
        <authorList>
            <person name="Lanie J.A."/>
            <person name="Ng W.-L."/>
            <person name="Kazmierczak K.M."/>
            <person name="Andrzejewski T.M."/>
            <person name="Davidsen T.M."/>
            <person name="Wayne K.J."/>
            <person name="Tettelin H."/>
            <person name="Glass J.I."/>
            <person name="Rusch D."/>
            <person name="Podicherti R."/>
            <person name="Tsui H.-C.T."/>
            <person name="Winkler M.E."/>
        </authorList>
    </citation>
    <scope>NUCLEOTIDE SEQUENCE</scope>
</reference>
<accession>A0A382MF89</accession>
<evidence type="ECO:0000256" key="1">
    <source>
        <dbReference type="SAM" id="Phobius"/>
    </source>
</evidence>
<dbReference type="EMBL" id="UINC01092387">
    <property type="protein sequence ID" value="SVC45921.1"/>
    <property type="molecule type" value="Genomic_DNA"/>
</dbReference>
<protein>
    <submittedName>
        <fullName evidence="2">Uncharacterized protein</fullName>
    </submittedName>
</protein>
<dbReference type="AlphaFoldDB" id="A0A382MF89"/>
<sequence>ISMAQISYIAFFPPVLASILGWIILD</sequence>
<keyword evidence="1" id="KW-0472">Membrane</keyword>
<organism evidence="2">
    <name type="scientific">marine metagenome</name>
    <dbReference type="NCBI Taxonomy" id="408172"/>
    <lineage>
        <taxon>unclassified sequences</taxon>
        <taxon>metagenomes</taxon>
        <taxon>ecological metagenomes</taxon>
    </lineage>
</organism>